<sequence>MNGRPRRTIRDLLFGGGDDDLDEREIEETEGIREEASTEQGKTWDRPSLYVAVVERAINNIQETPGELGLLTDEEWRLLRSIGKLEYCSRFVLIRLLLRKPGRWYNMDSLKKYTGEVGSDGLEAAFEQLCSYKVLAPAEMDVHGNEIIDLTGDSDDEDSAQPVAGPSKLDEDQVRLNYFCRGEEDLPTLEGLRILNADRVKVLCKMMKIKHTKLNKDGMITALINHASTQSVLTLEPVTKSKGKGKGKARDGLCQTILPFSTAKIGPAQTAQLRKLMLNYVGKSIRVNPHLHTLMARLHIIWLRDTEYPESLFLSALLAGFKKRVYAEFQHVRDPDIWRTREQYLEYETGLRVEAEVDEMLKPEPKFQHAAKTPAPVLITPGLDFMRSLTTPARTPGVEADVPAPNDEEVPLDFDVVEDTPAQQKARLVKKIFEEHVLPKWTELVAAASAAAPDTVRKPGLERFEPGYVYTRIVRKCLAALATLKEFAFEKEILDSLLAQRFWRRRSRAKWYERRALLQMNYLYKNSDGTKDMDVLWEAREGIVEALEDDDTATIMRPKLIARLQRVEKTLKMTAVEKAKYDDVVLRKPDEVSFNAVRVWNQPDSIKLDGRLTVKGKENKTEDGPSNDIAKYFGAATEDADAPKAEGSNAAPKKQVPWHWTGKSLWQGKDGTCNVETRALQYYETHGFRGFHSETQILTTLFALLFWDIIFAPIPGAFETPWQTGPLDIGEDSFYYARRDCIEKRLAEIKDGRARTILEENDGRHREAKTCCIGVNWKMCGREELIEIVECLGGDVLSAICRLFCEDYGGRSSGVPDLIVWNSEKKECKFVEVKGPGDHPQENQKMWFDALLNAQCSVEICNVVDPKNKKKTKTKTAAKKTPKPRAKPMSSTSRGKARREAASVESEAEELEGSQVPVDIDLDGDEAWEPSTEMRDPLPPREGKRRRRANDDDDDELPLFTPPLDPEPSSSHHPPPALTRKRCAENLSTPGPSKKRKI</sequence>
<comment type="similarity">
    <text evidence="2 8">Belongs to the FAN1 family.</text>
</comment>
<dbReference type="EC" id="3.1.4.1" evidence="8"/>
<dbReference type="GO" id="GO:0005634">
    <property type="term" value="C:nucleus"/>
    <property type="evidence" value="ECO:0007669"/>
    <property type="project" value="UniProtKB-SubCell"/>
</dbReference>
<accession>A0AAD7NRF2</accession>
<dbReference type="GO" id="GO:0008409">
    <property type="term" value="F:5'-3' exonuclease activity"/>
    <property type="evidence" value="ECO:0007669"/>
    <property type="project" value="TreeGrafter"/>
</dbReference>
<keyword evidence="4 8" id="KW-0479">Metal-binding</keyword>
<evidence type="ECO:0000259" key="10">
    <source>
        <dbReference type="SMART" id="SM00990"/>
    </source>
</evidence>
<dbReference type="GO" id="GO:0036297">
    <property type="term" value="P:interstrand cross-link repair"/>
    <property type="evidence" value="ECO:0007669"/>
    <property type="project" value="InterPro"/>
</dbReference>
<dbReference type="PANTHER" id="PTHR15749:SF4">
    <property type="entry name" value="FANCONI-ASSOCIATED NUCLEASE 1"/>
    <property type="match status" value="1"/>
</dbReference>
<organism evidence="11 12">
    <name type="scientific">Mycena maculata</name>
    <dbReference type="NCBI Taxonomy" id="230809"/>
    <lineage>
        <taxon>Eukaryota</taxon>
        <taxon>Fungi</taxon>
        <taxon>Dikarya</taxon>
        <taxon>Basidiomycota</taxon>
        <taxon>Agaricomycotina</taxon>
        <taxon>Agaricomycetes</taxon>
        <taxon>Agaricomycetidae</taxon>
        <taxon>Agaricales</taxon>
        <taxon>Marasmiineae</taxon>
        <taxon>Mycenaceae</taxon>
        <taxon>Mycena</taxon>
    </lineage>
</organism>
<dbReference type="EMBL" id="JARJLG010000020">
    <property type="protein sequence ID" value="KAJ7772094.1"/>
    <property type="molecule type" value="Genomic_DNA"/>
</dbReference>
<dbReference type="Gene3D" id="3.40.1350.10">
    <property type="match status" value="1"/>
</dbReference>
<comment type="subcellular location">
    <subcellularLocation>
        <location evidence="8">Nucleus</location>
    </subcellularLocation>
</comment>
<comment type="function">
    <text evidence="8">Nuclease required for the repair of DNA interstrand cross-links (ICL). Acts as a 5'-3' exonuclease that anchors at a cut end of DNA and cleaves DNA successively at every third nucleotide, allowing to excise an ICL from one strand through flanking incisions.</text>
</comment>
<feature type="region of interest" description="Disordered" evidence="9">
    <location>
        <begin position="869"/>
        <end position="998"/>
    </location>
</feature>
<dbReference type="Pfam" id="PF08774">
    <property type="entry name" value="VRR_NUC"/>
    <property type="match status" value="1"/>
</dbReference>
<dbReference type="Proteomes" id="UP001215280">
    <property type="component" value="Unassembled WGS sequence"/>
</dbReference>
<dbReference type="AlphaFoldDB" id="A0AAD7NRF2"/>
<dbReference type="GO" id="GO:0070336">
    <property type="term" value="F:flap-structured DNA binding"/>
    <property type="evidence" value="ECO:0007669"/>
    <property type="project" value="TreeGrafter"/>
</dbReference>
<proteinExistence type="inferred from homology"/>
<dbReference type="GO" id="GO:0017108">
    <property type="term" value="F:5'-flap endonuclease activity"/>
    <property type="evidence" value="ECO:0007669"/>
    <property type="project" value="TreeGrafter"/>
</dbReference>
<evidence type="ECO:0000313" key="11">
    <source>
        <dbReference type="EMBL" id="KAJ7772094.1"/>
    </source>
</evidence>
<dbReference type="InterPro" id="IPR014883">
    <property type="entry name" value="VRR_NUC"/>
</dbReference>
<keyword evidence="6 8" id="KW-0460">Magnesium</keyword>
<dbReference type="GO" id="GO:0004528">
    <property type="term" value="F:phosphodiesterase I activity"/>
    <property type="evidence" value="ECO:0007669"/>
    <property type="project" value="UniProtKB-EC"/>
</dbReference>
<evidence type="ECO:0000256" key="1">
    <source>
        <dbReference type="ARBA" id="ARBA00000983"/>
    </source>
</evidence>
<dbReference type="InterPro" id="IPR011856">
    <property type="entry name" value="tRNA_endonuc-like_dom_sf"/>
</dbReference>
<keyword evidence="12" id="KW-1185">Reference proteome</keyword>
<dbReference type="SMART" id="SM00990">
    <property type="entry name" value="VRR_NUC"/>
    <property type="match status" value="1"/>
</dbReference>
<keyword evidence="5 8" id="KW-0378">Hydrolase</keyword>
<evidence type="ECO:0000256" key="7">
    <source>
        <dbReference type="ARBA" id="ARBA00023211"/>
    </source>
</evidence>
<dbReference type="InterPro" id="IPR049126">
    <property type="entry name" value="FAN1-like_TPR"/>
</dbReference>
<evidence type="ECO:0000256" key="2">
    <source>
        <dbReference type="ARBA" id="ARBA00005533"/>
    </source>
</evidence>
<keyword evidence="7 8" id="KW-0464">Manganese</keyword>
<keyword evidence="8" id="KW-0539">Nucleus</keyword>
<keyword evidence="8" id="KW-0227">DNA damage</keyword>
<comment type="caution">
    <text evidence="11">The sequence shown here is derived from an EMBL/GenBank/DDBJ whole genome shotgun (WGS) entry which is preliminary data.</text>
</comment>
<gene>
    <name evidence="11" type="ORF">DFH07DRAFT_215680</name>
</gene>
<feature type="domain" description="VRR-NUC" evidence="10">
    <location>
        <begin position="749"/>
        <end position="865"/>
    </location>
</feature>
<name>A0AAD7NRF2_9AGAR</name>
<dbReference type="GO" id="GO:0046872">
    <property type="term" value="F:metal ion binding"/>
    <property type="evidence" value="ECO:0007669"/>
    <property type="project" value="UniProtKB-KW"/>
</dbReference>
<comment type="cofactor">
    <cofactor evidence="8">
        <name>Mg(2+)</name>
        <dbReference type="ChEBI" id="CHEBI:18420"/>
    </cofactor>
    <cofactor evidence="8">
        <name>Mn(2+)</name>
        <dbReference type="ChEBI" id="CHEBI:29035"/>
    </cofactor>
</comment>
<evidence type="ECO:0000256" key="4">
    <source>
        <dbReference type="ARBA" id="ARBA00022723"/>
    </source>
</evidence>
<feature type="compositionally biased region" description="Basic and acidic residues" evidence="9">
    <location>
        <begin position="932"/>
        <end position="942"/>
    </location>
</feature>
<evidence type="ECO:0000256" key="6">
    <source>
        <dbReference type="ARBA" id="ARBA00022842"/>
    </source>
</evidence>
<evidence type="ECO:0000256" key="9">
    <source>
        <dbReference type="SAM" id="MobiDB-lite"/>
    </source>
</evidence>
<keyword evidence="3 8" id="KW-0540">Nuclease</keyword>
<dbReference type="CDD" id="cd22326">
    <property type="entry name" value="FAN1-like"/>
    <property type="match status" value="1"/>
</dbReference>
<comment type="catalytic activity">
    <reaction evidence="1 8">
        <text>Hydrolytically removes 5'-nucleotides successively from the 3'-hydroxy termini of 3'-hydroxy-terminated oligonucleotides.</text>
        <dbReference type="EC" id="3.1.4.1"/>
    </reaction>
</comment>
<evidence type="ECO:0000256" key="3">
    <source>
        <dbReference type="ARBA" id="ARBA00022722"/>
    </source>
</evidence>
<dbReference type="PANTHER" id="PTHR15749">
    <property type="entry name" value="FANCONI-ASSOCIATED NUCLEASE 1"/>
    <property type="match status" value="1"/>
</dbReference>
<evidence type="ECO:0000313" key="12">
    <source>
        <dbReference type="Proteomes" id="UP001215280"/>
    </source>
</evidence>
<dbReference type="Pfam" id="PF21170">
    <property type="entry name" value="FAN1_TPR"/>
    <property type="match status" value="1"/>
</dbReference>
<protein>
    <recommendedName>
        <fullName evidence="8">Fanconi-associated nuclease</fullName>
        <ecNumber evidence="8">3.1.4.1</ecNumber>
    </recommendedName>
</protein>
<keyword evidence="8" id="KW-0234">DNA repair</keyword>
<dbReference type="InterPro" id="IPR049132">
    <property type="entry name" value="FAN1-like_euk"/>
</dbReference>
<reference evidence="11" key="1">
    <citation type="submission" date="2023-03" db="EMBL/GenBank/DDBJ databases">
        <title>Massive genome expansion in bonnet fungi (Mycena s.s.) driven by repeated elements and novel gene families across ecological guilds.</title>
        <authorList>
            <consortium name="Lawrence Berkeley National Laboratory"/>
            <person name="Harder C.B."/>
            <person name="Miyauchi S."/>
            <person name="Viragh M."/>
            <person name="Kuo A."/>
            <person name="Thoen E."/>
            <person name="Andreopoulos B."/>
            <person name="Lu D."/>
            <person name="Skrede I."/>
            <person name="Drula E."/>
            <person name="Henrissat B."/>
            <person name="Morin E."/>
            <person name="Kohler A."/>
            <person name="Barry K."/>
            <person name="LaButti K."/>
            <person name="Morin E."/>
            <person name="Salamov A."/>
            <person name="Lipzen A."/>
            <person name="Mereny Z."/>
            <person name="Hegedus B."/>
            <person name="Baldrian P."/>
            <person name="Stursova M."/>
            <person name="Weitz H."/>
            <person name="Taylor A."/>
            <person name="Grigoriev I.V."/>
            <person name="Nagy L.G."/>
            <person name="Martin F."/>
            <person name="Kauserud H."/>
        </authorList>
    </citation>
    <scope>NUCLEOTIDE SEQUENCE</scope>
    <source>
        <strain evidence="11">CBHHK188m</strain>
    </source>
</reference>
<evidence type="ECO:0000256" key="5">
    <source>
        <dbReference type="ARBA" id="ARBA00022801"/>
    </source>
</evidence>
<feature type="compositionally biased region" description="Basic residues" evidence="9">
    <location>
        <begin position="869"/>
        <end position="886"/>
    </location>
</feature>
<dbReference type="InterPro" id="IPR033315">
    <property type="entry name" value="Fan1-like"/>
</dbReference>
<evidence type="ECO:0000256" key="8">
    <source>
        <dbReference type="RuleBase" id="RU365033"/>
    </source>
</evidence>